<name>N1PUL6_DOTSN</name>
<evidence type="ECO:0000256" key="2">
    <source>
        <dbReference type="SAM" id="SignalP"/>
    </source>
</evidence>
<feature type="signal peptide" evidence="2">
    <location>
        <begin position="1"/>
        <end position="38"/>
    </location>
</feature>
<keyword evidence="1" id="KW-0240">DNA-directed RNA polymerase</keyword>
<reference evidence="4" key="1">
    <citation type="journal article" date="2012" name="PLoS Genet.">
        <title>The genomes of the fungal plant pathogens Cladosporium fulvum and Dothistroma septosporum reveal adaptation to different hosts and lifestyles but also signatures of common ancestry.</title>
        <authorList>
            <person name="de Wit P.J.G.M."/>
            <person name="van der Burgt A."/>
            <person name="Oekmen B."/>
            <person name="Stergiopoulos I."/>
            <person name="Abd-Elsalam K.A."/>
            <person name="Aerts A.L."/>
            <person name="Bahkali A.H."/>
            <person name="Beenen H.G."/>
            <person name="Chettri P."/>
            <person name="Cox M.P."/>
            <person name="Datema E."/>
            <person name="de Vries R.P."/>
            <person name="Dhillon B."/>
            <person name="Ganley A.R."/>
            <person name="Griffiths S.A."/>
            <person name="Guo Y."/>
            <person name="Hamelin R.C."/>
            <person name="Henrissat B."/>
            <person name="Kabir M.S."/>
            <person name="Jashni M.K."/>
            <person name="Kema G."/>
            <person name="Klaubauf S."/>
            <person name="Lapidus A."/>
            <person name="Levasseur A."/>
            <person name="Lindquist E."/>
            <person name="Mehrabi R."/>
            <person name="Ohm R.A."/>
            <person name="Owen T.J."/>
            <person name="Salamov A."/>
            <person name="Schwelm A."/>
            <person name="Schijlen E."/>
            <person name="Sun H."/>
            <person name="van den Burg H.A."/>
            <person name="van Ham R.C.H.J."/>
            <person name="Zhang S."/>
            <person name="Goodwin S.B."/>
            <person name="Grigoriev I.V."/>
            <person name="Collemare J."/>
            <person name="Bradshaw R.E."/>
        </authorList>
    </citation>
    <scope>NUCLEOTIDE SEQUENCE [LARGE SCALE GENOMIC DNA]</scope>
    <source>
        <strain evidence="4">NZE10 / CBS 128990</strain>
    </source>
</reference>
<reference evidence="3 4" key="2">
    <citation type="journal article" date="2012" name="PLoS Pathog.">
        <title>Diverse lifestyles and strategies of plant pathogenesis encoded in the genomes of eighteen Dothideomycetes fungi.</title>
        <authorList>
            <person name="Ohm R.A."/>
            <person name="Feau N."/>
            <person name="Henrissat B."/>
            <person name="Schoch C.L."/>
            <person name="Horwitz B.A."/>
            <person name="Barry K.W."/>
            <person name="Condon B.J."/>
            <person name="Copeland A.C."/>
            <person name="Dhillon B."/>
            <person name="Glaser F."/>
            <person name="Hesse C.N."/>
            <person name="Kosti I."/>
            <person name="LaButti K."/>
            <person name="Lindquist E.A."/>
            <person name="Lucas S."/>
            <person name="Salamov A.A."/>
            <person name="Bradshaw R.E."/>
            <person name="Ciuffetti L."/>
            <person name="Hamelin R.C."/>
            <person name="Kema G.H.J."/>
            <person name="Lawrence C."/>
            <person name="Scott J.A."/>
            <person name="Spatafora J.W."/>
            <person name="Turgeon B.G."/>
            <person name="de Wit P.J.G.M."/>
            <person name="Zhong S."/>
            <person name="Goodwin S.B."/>
            <person name="Grigoriev I.V."/>
        </authorList>
    </citation>
    <scope>NUCLEOTIDE SEQUENCE [LARGE SCALE GENOMIC DNA]</scope>
    <source>
        <strain evidence="4">NZE10 / CBS 128990</strain>
    </source>
</reference>
<dbReference type="InterPro" id="IPR038324">
    <property type="entry name" value="Rpb4/RPC9_sf"/>
</dbReference>
<evidence type="ECO:0000313" key="3">
    <source>
        <dbReference type="EMBL" id="EME46060.1"/>
    </source>
</evidence>
<dbReference type="InterPro" id="IPR010997">
    <property type="entry name" value="HRDC-like_sf"/>
</dbReference>
<protein>
    <recommendedName>
        <fullName evidence="5">Secreted protein</fullName>
    </recommendedName>
</protein>
<dbReference type="SUPFAM" id="SSF47819">
    <property type="entry name" value="HRDC-like"/>
    <property type="match status" value="1"/>
</dbReference>
<feature type="chain" id="PRO_5004109102" description="Secreted protein" evidence="2">
    <location>
        <begin position="39"/>
        <end position="300"/>
    </location>
</feature>
<dbReference type="AlphaFoldDB" id="N1PUL6"/>
<evidence type="ECO:0008006" key="5">
    <source>
        <dbReference type="Google" id="ProtNLM"/>
    </source>
</evidence>
<dbReference type="Gene3D" id="1.20.1250.40">
    <property type="match status" value="1"/>
</dbReference>
<dbReference type="InterPro" id="IPR038846">
    <property type="entry name" value="RPC9"/>
</dbReference>
<dbReference type="OrthoDB" id="1746530at2759"/>
<dbReference type="GO" id="GO:0000166">
    <property type="term" value="F:nucleotide binding"/>
    <property type="evidence" value="ECO:0007669"/>
    <property type="project" value="InterPro"/>
</dbReference>
<dbReference type="PANTHER" id="PTHR15561:SF0">
    <property type="entry name" value="DNA-DIRECTED RNA POLYMERASE III SUBUNIT RPC9"/>
    <property type="match status" value="1"/>
</dbReference>
<evidence type="ECO:0000313" key="4">
    <source>
        <dbReference type="Proteomes" id="UP000016933"/>
    </source>
</evidence>
<organism evidence="3 4">
    <name type="scientific">Dothistroma septosporum (strain NZE10 / CBS 128990)</name>
    <name type="common">Red band needle blight fungus</name>
    <name type="synonym">Mycosphaerella pini</name>
    <dbReference type="NCBI Taxonomy" id="675120"/>
    <lineage>
        <taxon>Eukaryota</taxon>
        <taxon>Fungi</taxon>
        <taxon>Dikarya</taxon>
        <taxon>Ascomycota</taxon>
        <taxon>Pezizomycotina</taxon>
        <taxon>Dothideomycetes</taxon>
        <taxon>Dothideomycetidae</taxon>
        <taxon>Mycosphaerellales</taxon>
        <taxon>Mycosphaerellaceae</taxon>
        <taxon>Dothistroma</taxon>
    </lineage>
</organism>
<dbReference type="Proteomes" id="UP000016933">
    <property type="component" value="Unassembled WGS sequence"/>
</dbReference>
<dbReference type="HOGENOM" id="CLU_927571_0_0_1"/>
<dbReference type="STRING" id="675120.N1PUL6"/>
<dbReference type="eggNOG" id="ENOG502RM2C">
    <property type="taxonomic scope" value="Eukaryota"/>
</dbReference>
<keyword evidence="4" id="KW-1185">Reference proteome</keyword>
<keyword evidence="2" id="KW-0732">Signal</keyword>
<dbReference type="PANTHER" id="PTHR15561">
    <property type="entry name" value="CALCITONIN GENE-RELATED PEPTIDE-RECEPTOR COMPONENT PROTEIN"/>
    <property type="match status" value="1"/>
</dbReference>
<accession>N1PUL6</accession>
<keyword evidence="1" id="KW-0804">Transcription</keyword>
<gene>
    <name evidence="3" type="ORF">DOTSEDRAFT_78463</name>
</gene>
<proteinExistence type="predicted"/>
<dbReference type="GO" id="GO:0005666">
    <property type="term" value="C:RNA polymerase III complex"/>
    <property type="evidence" value="ECO:0007669"/>
    <property type="project" value="InterPro"/>
</dbReference>
<dbReference type="GO" id="GO:0006384">
    <property type="term" value="P:transcription initiation at RNA polymerase III promoter"/>
    <property type="evidence" value="ECO:0007669"/>
    <property type="project" value="InterPro"/>
</dbReference>
<dbReference type="EMBL" id="KB446537">
    <property type="protein sequence ID" value="EME46060.1"/>
    <property type="molecule type" value="Genomic_DNA"/>
</dbReference>
<sequence length="300" mass="33873">MASSDLQMDSADSGHAIRCPSCLLFAVFVSGILATAGANECRADDVYRAQKATGRHPFCAPMRAARDMPDTQRQQPVLVSLEVHCDVVPFPEFDDRNLDAGGVSTRVLEAATLNMKILDAGDHSLSNADVLDWIKRKRSQHETEDAEELAANVKGAKPTPRPKNFITALIRHERELTSPRYPYTKNFGAYAGDARNKQFKNFCQDSENAIQDSLEAEWKDRLDSMTKEQIDRDFAVEQDKKCLTEPELLMLYNHAPVHTELLQPMIENVEERFSAEEQALLIDVIWRTLRVNEQRLVEAN</sequence>
<evidence type="ECO:0000256" key="1">
    <source>
        <dbReference type="ARBA" id="ARBA00022478"/>
    </source>
</evidence>